<organism evidence="1 2">
    <name type="scientific">Fibrobacter intestinalis</name>
    <dbReference type="NCBI Taxonomy" id="28122"/>
    <lineage>
        <taxon>Bacteria</taxon>
        <taxon>Pseudomonadati</taxon>
        <taxon>Fibrobacterota</taxon>
        <taxon>Fibrobacteria</taxon>
        <taxon>Fibrobacterales</taxon>
        <taxon>Fibrobacteraceae</taxon>
        <taxon>Fibrobacter</taxon>
    </lineage>
</organism>
<protein>
    <submittedName>
        <fullName evidence="1">Uncharacterized protein</fullName>
    </submittedName>
</protein>
<evidence type="ECO:0000313" key="2">
    <source>
        <dbReference type="Proteomes" id="UP000184275"/>
    </source>
</evidence>
<reference evidence="2" key="1">
    <citation type="submission" date="2016-11" db="EMBL/GenBank/DDBJ databases">
        <authorList>
            <person name="Varghese N."/>
            <person name="Submissions S."/>
        </authorList>
    </citation>
    <scope>NUCLEOTIDE SEQUENCE [LARGE SCALE GENOMIC DNA]</scope>
    <source>
        <strain evidence="2">UWOS</strain>
    </source>
</reference>
<dbReference type="EMBL" id="FRAW01000004">
    <property type="protein sequence ID" value="SHK33189.1"/>
    <property type="molecule type" value="Genomic_DNA"/>
</dbReference>
<gene>
    <name evidence="1" type="ORF">SAMN05720469_10442</name>
</gene>
<accession>A0A1M6RL83</accession>
<evidence type="ECO:0000313" key="1">
    <source>
        <dbReference type="EMBL" id="SHK33189.1"/>
    </source>
</evidence>
<name>A0A1M6RL83_9BACT</name>
<dbReference type="Proteomes" id="UP000184275">
    <property type="component" value="Unassembled WGS sequence"/>
</dbReference>
<proteinExistence type="predicted"/>
<sequence>MAAAFIFHRPYFKTERLPFPEAFLELFVRRRLTLAELEALTSLLATELFTFHGARIASHQSFFLQSGLVLGVVCHESAGNAQTNGAHLAGDSATMSVHFDIPLFRIFQNGERKIRNHILHIGVEIILKIATIDGALAGTRFQDNSSDGVFATTGATVDLFRFCGSNSVILRPRNRLSRFRGVGPRAAVPHQRRF</sequence>
<keyword evidence="2" id="KW-1185">Reference proteome</keyword>
<dbReference type="AlphaFoldDB" id="A0A1M6RL83"/>